<dbReference type="GO" id="GO:0042132">
    <property type="term" value="F:fructose 1,6-bisphosphate 1-phosphatase activity"/>
    <property type="evidence" value="ECO:0007669"/>
    <property type="project" value="UniProtKB-EC"/>
</dbReference>
<evidence type="ECO:0000256" key="2">
    <source>
        <dbReference type="ARBA" id="ARBA00001946"/>
    </source>
</evidence>
<dbReference type="InterPro" id="IPR036076">
    <property type="entry name" value="FBPase_V_sf"/>
</dbReference>
<keyword evidence="10" id="KW-0378">Hydrolase</keyword>
<evidence type="ECO:0000256" key="9">
    <source>
        <dbReference type="ARBA" id="ARBA00022723"/>
    </source>
</evidence>
<feature type="non-terminal residue" evidence="15">
    <location>
        <position position="272"/>
    </location>
</feature>
<keyword evidence="8" id="KW-0312">Gluconeogenesis</keyword>
<dbReference type="GO" id="GO:0016829">
    <property type="term" value="F:lyase activity"/>
    <property type="evidence" value="ECO:0007669"/>
    <property type="project" value="UniProtKB-KW"/>
</dbReference>
<dbReference type="GO" id="GO:0046872">
    <property type="term" value="F:metal ion binding"/>
    <property type="evidence" value="ECO:0007669"/>
    <property type="project" value="UniProtKB-KW"/>
</dbReference>
<dbReference type="PANTHER" id="PTHR38341">
    <property type="entry name" value="FRUCTOSE-1,6-BISPHOSPHATE ALDOLASE/PHOSPHATASE"/>
    <property type="match status" value="1"/>
</dbReference>
<evidence type="ECO:0000256" key="10">
    <source>
        <dbReference type="ARBA" id="ARBA00022801"/>
    </source>
</evidence>
<evidence type="ECO:0000256" key="7">
    <source>
        <dbReference type="ARBA" id="ARBA00018635"/>
    </source>
</evidence>
<comment type="cofactor">
    <cofactor evidence="2">
        <name>Mg(2+)</name>
        <dbReference type="ChEBI" id="CHEBI:18420"/>
    </cofactor>
</comment>
<keyword evidence="9" id="KW-0479">Metal-binding</keyword>
<sequence>ELLMTHGNGENNPNIHEFAWNTFTEINETVSKPLKLYAAGQDLLGEAFSGNVKGMGPGVAEMEFEERKSEPIVVFAADKTEPGAWNLPLFKIFADPFSTAGLVIDPSIHGGFTFRVMDVMENKNVDLACPAEMYDLIALLGTPGRYVIERIYRSSDKLLASVASTSRLSLIAGRYVGKDDPVCIVRGQHGLPSVGEVLAPFGMPHLVAGWMRGSHHGPLMPVSLKDAKCTFFDGPPRVVALGFQVSDGHIVGVNENEPADLFDDPAFDKARA</sequence>
<keyword evidence="14" id="KW-0119">Carbohydrate metabolism</keyword>
<keyword evidence="13" id="KW-0704">Schiff base</keyword>
<evidence type="ECO:0000313" key="15">
    <source>
        <dbReference type="EMBL" id="GAI27030.1"/>
    </source>
</evidence>
<evidence type="ECO:0000256" key="1">
    <source>
        <dbReference type="ARBA" id="ARBA00001273"/>
    </source>
</evidence>
<evidence type="ECO:0000256" key="5">
    <source>
        <dbReference type="ARBA" id="ARBA00011820"/>
    </source>
</evidence>
<evidence type="ECO:0000256" key="11">
    <source>
        <dbReference type="ARBA" id="ARBA00022842"/>
    </source>
</evidence>
<evidence type="ECO:0000256" key="8">
    <source>
        <dbReference type="ARBA" id="ARBA00022432"/>
    </source>
</evidence>
<organism evidence="15">
    <name type="scientific">marine sediment metagenome</name>
    <dbReference type="NCBI Taxonomy" id="412755"/>
    <lineage>
        <taxon>unclassified sequences</taxon>
        <taxon>metagenomes</taxon>
        <taxon>ecological metagenomes</taxon>
    </lineage>
</organism>
<dbReference type="UniPathway" id="UPA00138"/>
<comment type="caution">
    <text evidence="15">The sequence shown here is derived from an EMBL/GenBank/DDBJ whole genome shotgun (WGS) entry which is preliminary data.</text>
</comment>
<evidence type="ECO:0000256" key="6">
    <source>
        <dbReference type="ARBA" id="ARBA00013093"/>
    </source>
</evidence>
<dbReference type="AlphaFoldDB" id="X1NJS6"/>
<evidence type="ECO:0000256" key="4">
    <source>
        <dbReference type="ARBA" id="ARBA00010693"/>
    </source>
</evidence>
<comment type="similarity">
    <text evidence="4">Belongs to the FBP aldolase/phosphatase family.</text>
</comment>
<dbReference type="GO" id="GO:0006094">
    <property type="term" value="P:gluconeogenesis"/>
    <property type="evidence" value="ECO:0007669"/>
    <property type="project" value="UniProtKB-UniPathway"/>
</dbReference>
<name>X1NJS6_9ZZZZ</name>
<evidence type="ECO:0000256" key="13">
    <source>
        <dbReference type="ARBA" id="ARBA00023270"/>
    </source>
</evidence>
<evidence type="ECO:0000256" key="3">
    <source>
        <dbReference type="ARBA" id="ARBA00004742"/>
    </source>
</evidence>
<dbReference type="InterPro" id="IPR002803">
    <property type="entry name" value="FBPase_V"/>
</dbReference>
<dbReference type="PANTHER" id="PTHR38341:SF1">
    <property type="entry name" value="FRUCTOSE-1,6-BISPHOSPHATE ALDOLASE_PHOSPHATASE"/>
    <property type="match status" value="1"/>
</dbReference>
<dbReference type="EC" id="3.1.3.11" evidence="6"/>
<comment type="subunit">
    <text evidence="5">Homooctamer; dimer of tetramers.</text>
</comment>
<keyword evidence="12" id="KW-0456">Lyase</keyword>
<keyword evidence="11" id="KW-0460">Magnesium</keyword>
<proteinExistence type="inferred from homology"/>
<gene>
    <name evidence="15" type="ORF">S06H3_35954</name>
</gene>
<dbReference type="SUPFAM" id="SSF111249">
    <property type="entry name" value="Sulfolobus fructose-1,6-bisphosphatase-like"/>
    <property type="match status" value="1"/>
</dbReference>
<comment type="pathway">
    <text evidence="3">Carbohydrate biosynthesis; gluconeogenesis.</text>
</comment>
<protein>
    <recommendedName>
        <fullName evidence="7">Fructose-1,6-bisphosphate aldolase/phosphatase</fullName>
        <ecNumber evidence="6">3.1.3.11</ecNumber>
    </recommendedName>
</protein>
<accession>X1NJS6</accession>
<evidence type="ECO:0000256" key="12">
    <source>
        <dbReference type="ARBA" id="ARBA00023239"/>
    </source>
</evidence>
<feature type="non-terminal residue" evidence="15">
    <location>
        <position position="1"/>
    </location>
</feature>
<dbReference type="Pfam" id="PF01950">
    <property type="entry name" value="FBPase_3"/>
    <property type="match status" value="1"/>
</dbReference>
<dbReference type="EMBL" id="BARV01021733">
    <property type="protein sequence ID" value="GAI27030.1"/>
    <property type="molecule type" value="Genomic_DNA"/>
</dbReference>
<reference evidence="15" key="1">
    <citation type="journal article" date="2014" name="Front. Microbiol.">
        <title>High frequency of phylogenetically diverse reductive dehalogenase-homologous genes in deep subseafloor sedimentary metagenomes.</title>
        <authorList>
            <person name="Kawai M."/>
            <person name="Futagami T."/>
            <person name="Toyoda A."/>
            <person name="Takaki Y."/>
            <person name="Nishi S."/>
            <person name="Hori S."/>
            <person name="Arai W."/>
            <person name="Tsubouchi T."/>
            <person name="Morono Y."/>
            <person name="Uchiyama I."/>
            <person name="Ito T."/>
            <person name="Fujiyama A."/>
            <person name="Inagaki F."/>
            <person name="Takami H."/>
        </authorList>
    </citation>
    <scope>NUCLEOTIDE SEQUENCE</scope>
    <source>
        <strain evidence="15">Expedition CK06-06</strain>
    </source>
</reference>
<evidence type="ECO:0000256" key="14">
    <source>
        <dbReference type="ARBA" id="ARBA00023277"/>
    </source>
</evidence>
<comment type="catalytic activity">
    <reaction evidence="1">
        <text>beta-D-fructose 1,6-bisphosphate + H2O = beta-D-fructose 6-phosphate + phosphate</text>
        <dbReference type="Rhea" id="RHEA:11064"/>
        <dbReference type="ChEBI" id="CHEBI:15377"/>
        <dbReference type="ChEBI" id="CHEBI:32966"/>
        <dbReference type="ChEBI" id="CHEBI:43474"/>
        <dbReference type="ChEBI" id="CHEBI:57634"/>
        <dbReference type="EC" id="3.1.3.11"/>
    </reaction>
</comment>